<protein>
    <submittedName>
        <fullName evidence="1">Sec14p-like phosphatidylinositol transfer family protein</fullName>
    </submittedName>
</protein>
<name>A0A5A7PXX4_STRAF</name>
<dbReference type="EMBL" id="BKCP01005383">
    <property type="protein sequence ID" value="GER37501.1"/>
    <property type="molecule type" value="Genomic_DNA"/>
</dbReference>
<organism evidence="1 2">
    <name type="scientific">Striga asiatica</name>
    <name type="common">Asiatic witchweed</name>
    <name type="synonym">Buchnera asiatica</name>
    <dbReference type="NCBI Taxonomy" id="4170"/>
    <lineage>
        <taxon>Eukaryota</taxon>
        <taxon>Viridiplantae</taxon>
        <taxon>Streptophyta</taxon>
        <taxon>Embryophyta</taxon>
        <taxon>Tracheophyta</taxon>
        <taxon>Spermatophyta</taxon>
        <taxon>Magnoliopsida</taxon>
        <taxon>eudicotyledons</taxon>
        <taxon>Gunneridae</taxon>
        <taxon>Pentapetalae</taxon>
        <taxon>asterids</taxon>
        <taxon>lamiids</taxon>
        <taxon>Lamiales</taxon>
        <taxon>Orobanchaceae</taxon>
        <taxon>Buchnereae</taxon>
        <taxon>Striga</taxon>
    </lineage>
</organism>
<gene>
    <name evidence="1" type="ORF">STAS_13911</name>
</gene>
<dbReference type="InterPro" id="IPR036865">
    <property type="entry name" value="CRAL-TRIO_dom_sf"/>
</dbReference>
<evidence type="ECO:0000313" key="1">
    <source>
        <dbReference type="EMBL" id="GER37501.1"/>
    </source>
</evidence>
<dbReference type="OrthoDB" id="1746414at2759"/>
<dbReference type="GO" id="GO:0008289">
    <property type="term" value="F:lipid binding"/>
    <property type="evidence" value="ECO:0007669"/>
    <property type="project" value="InterPro"/>
</dbReference>
<dbReference type="AlphaFoldDB" id="A0A5A7PXX4"/>
<proteinExistence type="predicted"/>
<accession>A0A5A7PXX4</accession>
<dbReference type="SUPFAM" id="SSF46938">
    <property type="entry name" value="CRAL/TRIO N-terminal domain"/>
    <property type="match status" value="1"/>
</dbReference>
<evidence type="ECO:0000313" key="2">
    <source>
        <dbReference type="Proteomes" id="UP000325081"/>
    </source>
</evidence>
<dbReference type="Gene3D" id="3.40.525.10">
    <property type="entry name" value="CRAL-TRIO lipid binding domain"/>
    <property type="match status" value="1"/>
</dbReference>
<comment type="caution">
    <text evidence="1">The sequence shown here is derived from an EMBL/GenBank/DDBJ whole genome shotgun (WGS) entry which is preliminary data.</text>
</comment>
<sequence>MIRNLLKAWNEGTRKKNGDGWGLVGEEMEMMDCCQNWTDHRTDKATGLGSLSGDFESLVSVNFKRFWPCHRLPASADNSAPGIWPIYQAQGSRDPPQHRLVLSSVTGSLCTTQLGDHHREVAAPAPPPCEDPEAAAAAAPLAPEEVSIWAVRLLADEKSDAILLKFRRPTDFNVKEDFAILKSVVPWRKEFKIEELLDEENIFLEKNIRKLDFRPGWDRSGDNESYDFSISLSSTTPVPDTFT</sequence>
<keyword evidence="2" id="KW-1185">Reference proteome</keyword>
<dbReference type="Proteomes" id="UP000325081">
    <property type="component" value="Unassembled WGS sequence"/>
</dbReference>
<dbReference type="PANTHER" id="PTHR45932">
    <property type="entry name" value="PATELLIN-1"/>
    <property type="match status" value="1"/>
</dbReference>
<dbReference type="InterPro" id="IPR044834">
    <property type="entry name" value="PATL"/>
</dbReference>
<reference evidence="2" key="1">
    <citation type="journal article" date="2019" name="Curr. Biol.">
        <title>Genome Sequence of Striga asiatica Provides Insight into the Evolution of Plant Parasitism.</title>
        <authorList>
            <person name="Yoshida S."/>
            <person name="Kim S."/>
            <person name="Wafula E.K."/>
            <person name="Tanskanen J."/>
            <person name="Kim Y.M."/>
            <person name="Honaas L."/>
            <person name="Yang Z."/>
            <person name="Spallek T."/>
            <person name="Conn C.E."/>
            <person name="Ichihashi Y."/>
            <person name="Cheong K."/>
            <person name="Cui S."/>
            <person name="Der J.P."/>
            <person name="Gundlach H."/>
            <person name="Jiao Y."/>
            <person name="Hori C."/>
            <person name="Ishida J.K."/>
            <person name="Kasahara H."/>
            <person name="Kiba T."/>
            <person name="Kim M.S."/>
            <person name="Koo N."/>
            <person name="Laohavisit A."/>
            <person name="Lee Y.H."/>
            <person name="Lumba S."/>
            <person name="McCourt P."/>
            <person name="Mortimer J.C."/>
            <person name="Mutuku J.M."/>
            <person name="Nomura T."/>
            <person name="Sasaki-Sekimoto Y."/>
            <person name="Seto Y."/>
            <person name="Wang Y."/>
            <person name="Wakatake T."/>
            <person name="Sakakibara H."/>
            <person name="Demura T."/>
            <person name="Yamaguchi S."/>
            <person name="Yoneyama K."/>
            <person name="Manabe R.I."/>
            <person name="Nelson D.C."/>
            <person name="Schulman A.H."/>
            <person name="Timko M.P."/>
            <person name="dePamphilis C.W."/>
            <person name="Choi D."/>
            <person name="Shirasu K."/>
        </authorList>
    </citation>
    <scope>NUCLEOTIDE SEQUENCE [LARGE SCALE GENOMIC DNA]</scope>
    <source>
        <strain evidence="2">cv. UVA1</strain>
    </source>
</reference>
<dbReference type="PANTHER" id="PTHR45932:SF17">
    <property type="entry name" value="CELLULAR RETINALDEHYDE-BINDING_TRIPLE FUNCTION DOMAIN-CONTAINING PROTEIN"/>
    <property type="match status" value="1"/>
</dbReference>
<dbReference type="InterPro" id="IPR036273">
    <property type="entry name" value="CRAL/TRIO_N_dom_sf"/>
</dbReference>